<dbReference type="AlphaFoldDB" id="A0A1M4XWD2"/>
<dbReference type="Proteomes" id="UP000184159">
    <property type="component" value="Unassembled WGS sequence"/>
</dbReference>
<evidence type="ECO:0008006" key="4">
    <source>
        <dbReference type="Google" id="ProtNLM"/>
    </source>
</evidence>
<dbReference type="InterPro" id="IPR021333">
    <property type="entry name" value="DUF2946"/>
</dbReference>
<name>A0A1M4XWD2_VIBGA</name>
<evidence type="ECO:0000256" key="1">
    <source>
        <dbReference type="SAM" id="Phobius"/>
    </source>
</evidence>
<protein>
    <recommendedName>
        <fullName evidence="4">DUF2946 domain-containing protein</fullName>
    </recommendedName>
</protein>
<evidence type="ECO:0000313" key="3">
    <source>
        <dbReference type="Proteomes" id="UP000184159"/>
    </source>
</evidence>
<dbReference type="EMBL" id="FQUH01000004">
    <property type="protein sequence ID" value="SHE97593.1"/>
    <property type="molecule type" value="Genomic_DNA"/>
</dbReference>
<accession>A0A1M4XWD2</accession>
<keyword evidence="1" id="KW-0472">Membrane</keyword>
<keyword evidence="1" id="KW-1133">Transmembrane helix</keyword>
<dbReference type="Pfam" id="PF11162">
    <property type="entry name" value="DUF2946"/>
    <property type="match status" value="1"/>
</dbReference>
<feature type="transmembrane region" description="Helical" evidence="1">
    <location>
        <begin position="24"/>
        <end position="42"/>
    </location>
</feature>
<keyword evidence="3" id="KW-1185">Reference proteome</keyword>
<organism evidence="2 3">
    <name type="scientific">Vibrio gazogenes DSM 21264 = NBRC 103151</name>
    <dbReference type="NCBI Taxonomy" id="1123492"/>
    <lineage>
        <taxon>Bacteria</taxon>
        <taxon>Pseudomonadati</taxon>
        <taxon>Pseudomonadota</taxon>
        <taxon>Gammaproteobacteria</taxon>
        <taxon>Vibrionales</taxon>
        <taxon>Vibrionaceae</taxon>
        <taxon>Vibrio</taxon>
    </lineage>
</organism>
<evidence type="ECO:0000313" key="2">
    <source>
        <dbReference type="EMBL" id="SHE97593.1"/>
    </source>
</evidence>
<sequence length="159" mass="18466">MFNCIRTHDRFTYRSWLKLKWQQFMAWCGLFAMVMIYMAPLVSQTMVMSQAGVHSQTVVASQTMMMHESAHHHPSRQTTEHLATHPTAVTHQDAHTLHHAWCGYCSLLLHMSAITYSPLQLASHRAVLVWSRMTIQPFLLRAEWRKKQLPRAPPTTLFP</sequence>
<reference evidence="3" key="1">
    <citation type="submission" date="2016-11" db="EMBL/GenBank/DDBJ databases">
        <authorList>
            <person name="Varghese N."/>
            <person name="Submissions S."/>
        </authorList>
    </citation>
    <scope>NUCLEOTIDE SEQUENCE [LARGE SCALE GENOMIC DNA]</scope>
    <source>
        <strain evidence="3">DSM 21264</strain>
    </source>
</reference>
<proteinExistence type="predicted"/>
<keyword evidence="1" id="KW-0812">Transmembrane</keyword>
<dbReference type="RefSeq" id="WP_072956781.1">
    <property type="nucleotide sequence ID" value="NZ_FQUH01000004.1"/>
</dbReference>
<gene>
    <name evidence="2" type="ORF">SAMN02745781_01191</name>
</gene>